<proteinExistence type="inferred from homology"/>
<dbReference type="SUPFAM" id="SSF46785">
    <property type="entry name" value="Winged helix' DNA-binding domain"/>
    <property type="match status" value="1"/>
</dbReference>
<dbReference type="InterPro" id="IPR000525">
    <property type="entry name" value="Initiator_Rep_WH1"/>
</dbReference>
<sequence>MAQQPVLFDDDDEDAPASADVVRKHVNAVAFMPRDRKITLLARRSFNVLLHVAQRQSGKDIYSAPLSEIINLSRFDSNNYELLKKTLKQLMGTVVEWQSPTAGEFDVWEASTLLAGCKLIKNRKSGAITIEWSYSPQIREQLMGPDRYARIALDVVTQLRSHAAMALYEICVRYIDNPSHLTARQHWRWWRPVLTGQQDDPTRKPPEYRYFKRDVLTPAIAEINALSDIEVRGPVEHKGADNKTIEQIQFSVLRKASARVPSGKAAGARDLEPVDLPLIGRAMDSGLKQEDAEQLLQEFGPTALSAGLDSLQRRTALPPGVAEPVQSPARYLRAVLPGVLKKPAEADQAAPAAAPPRARAAAVVDAPRRQARWLDEWLRRAREALRHEILALPQAERERWVAQFREYLADKRSPLLKRFDTSGWTHSLFVQDFIRFYANGAHGPGWDKPSAEQLLELAAEVGDGNA</sequence>
<dbReference type="EMBL" id="JAXOJX010000005">
    <property type="protein sequence ID" value="MDZ5456045.1"/>
    <property type="molecule type" value="Genomic_DNA"/>
</dbReference>
<dbReference type="InterPro" id="IPR036390">
    <property type="entry name" value="WH_DNA-bd_sf"/>
</dbReference>
<comment type="similarity">
    <text evidence="1">Belongs to the initiator RepB protein family.</text>
</comment>
<dbReference type="Proteomes" id="UP001293718">
    <property type="component" value="Unassembled WGS sequence"/>
</dbReference>
<dbReference type="Gene3D" id="1.10.10.10">
    <property type="entry name" value="Winged helix-like DNA-binding domain superfamily/Winged helix DNA-binding domain"/>
    <property type="match status" value="2"/>
</dbReference>
<evidence type="ECO:0000313" key="4">
    <source>
        <dbReference type="Proteomes" id="UP001293718"/>
    </source>
</evidence>
<dbReference type="RefSeq" id="WP_322464710.1">
    <property type="nucleotide sequence ID" value="NZ_JAXOJX010000005.1"/>
</dbReference>
<gene>
    <name evidence="3" type="ORF">SM757_05620</name>
</gene>
<keyword evidence="4" id="KW-1185">Reference proteome</keyword>
<comment type="caution">
    <text evidence="3">The sequence shown here is derived from an EMBL/GenBank/DDBJ whole genome shotgun (WGS) entry which is preliminary data.</text>
</comment>
<reference evidence="3 4" key="1">
    <citation type="submission" date="2023-11" db="EMBL/GenBank/DDBJ databases">
        <title>Draft genome of Azohydromonas lata strain H1 (DSM1123), a polyhydroxyalkanoate producer.</title>
        <authorList>
            <person name="Traversa D."/>
            <person name="D'Addabbo P."/>
            <person name="Pazzani C."/>
            <person name="Manzari C."/>
            <person name="Chiara M."/>
            <person name="Scrascia M."/>
        </authorList>
    </citation>
    <scope>NUCLEOTIDE SEQUENCE [LARGE SCALE GENOMIC DNA]</scope>
    <source>
        <strain evidence="3 4">H1</strain>
    </source>
</reference>
<protein>
    <submittedName>
        <fullName evidence="3">Replication initiation protein</fullName>
    </submittedName>
</protein>
<evidence type="ECO:0000256" key="1">
    <source>
        <dbReference type="ARBA" id="ARBA00038283"/>
    </source>
</evidence>
<evidence type="ECO:0000313" key="3">
    <source>
        <dbReference type="EMBL" id="MDZ5456045.1"/>
    </source>
</evidence>
<evidence type="ECO:0000259" key="2">
    <source>
        <dbReference type="Pfam" id="PF01051"/>
    </source>
</evidence>
<dbReference type="Pfam" id="PF21205">
    <property type="entry name" value="Rep3_C"/>
    <property type="match status" value="1"/>
</dbReference>
<accession>A0ABU5IBH7</accession>
<organism evidence="3 4">
    <name type="scientific">Azohydromonas lata</name>
    <dbReference type="NCBI Taxonomy" id="45677"/>
    <lineage>
        <taxon>Bacteria</taxon>
        <taxon>Pseudomonadati</taxon>
        <taxon>Pseudomonadota</taxon>
        <taxon>Betaproteobacteria</taxon>
        <taxon>Burkholderiales</taxon>
        <taxon>Sphaerotilaceae</taxon>
        <taxon>Azohydromonas</taxon>
    </lineage>
</organism>
<feature type="domain" description="Initiator Rep protein WH1" evidence="2">
    <location>
        <begin position="35"/>
        <end position="171"/>
    </location>
</feature>
<dbReference type="Pfam" id="PF01051">
    <property type="entry name" value="Rep3_N"/>
    <property type="match status" value="1"/>
</dbReference>
<dbReference type="InterPro" id="IPR036388">
    <property type="entry name" value="WH-like_DNA-bd_sf"/>
</dbReference>
<name>A0ABU5IBH7_9BURK</name>